<evidence type="ECO:0000256" key="4">
    <source>
        <dbReference type="ARBA" id="ARBA00023157"/>
    </source>
</evidence>
<evidence type="ECO:0000256" key="6">
    <source>
        <dbReference type="SAM" id="MobiDB-lite"/>
    </source>
</evidence>
<dbReference type="PROSITE" id="PS01186">
    <property type="entry name" value="EGF_2"/>
    <property type="match status" value="1"/>
</dbReference>
<evidence type="ECO:0000256" key="3">
    <source>
        <dbReference type="ARBA" id="ARBA00022737"/>
    </source>
</evidence>
<keyword evidence="3" id="KW-0677">Repeat</keyword>
<evidence type="ECO:0000256" key="1">
    <source>
        <dbReference type="ARBA" id="ARBA00022473"/>
    </source>
</evidence>
<dbReference type="CDD" id="cd00054">
    <property type="entry name" value="EGF_CA"/>
    <property type="match status" value="1"/>
</dbReference>
<gene>
    <name evidence="10" type="ORF">NTJ_13638</name>
</gene>
<feature type="disulfide bond" evidence="5">
    <location>
        <begin position="290"/>
        <end position="299"/>
    </location>
</feature>
<feature type="compositionally biased region" description="Pro residues" evidence="6">
    <location>
        <begin position="316"/>
        <end position="331"/>
    </location>
</feature>
<feature type="signal peptide" evidence="8">
    <location>
        <begin position="1"/>
        <end position="21"/>
    </location>
</feature>
<evidence type="ECO:0000256" key="8">
    <source>
        <dbReference type="SAM" id="SignalP"/>
    </source>
</evidence>
<keyword evidence="11" id="KW-1185">Reference proteome</keyword>
<keyword evidence="8" id="KW-0732">Signal</keyword>
<keyword evidence="7" id="KW-1133">Transmembrane helix</keyword>
<proteinExistence type="predicted"/>
<evidence type="ECO:0000256" key="2">
    <source>
        <dbReference type="ARBA" id="ARBA00022536"/>
    </source>
</evidence>
<dbReference type="PROSITE" id="PS00022">
    <property type="entry name" value="EGF_1"/>
    <property type="match status" value="4"/>
</dbReference>
<evidence type="ECO:0000256" key="5">
    <source>
        <dbReference type="PROSITE-ProRule" id="PRU00076"/>
    </source>
</evidence>
<name>A0ABN7B8W8_9HEMI</name>
<dbReference type="PROSITE" id="PS50026">
    <property type="entry name" value="EGF_3"/>
    <property type="match status" value="1"/>
</dbReference>
<reference evidence="10 11" key="1">
    <citation type="submission" date="2023-09" db="EMBL/GenBank/DDBJ databases">
        <title>Nesidiocoris tenuis whole genome shotgun sequence.</title>
        <authorList>
            <person name="Shibata T."/>
            <person name="Shimoda M."/>
            <person name="Kobayashi T."/>
            <person name="Uehara T."/>
        </authorList>
    </citation>
    <scope>NUCLEOTIDE SEQUENCE [LARGE SCALE GENOMIC DNA]</scope>
    <source>
        <strain evidence="10 11">Japan</strain>
    </source>
</reference>
<dbReference type="Gene3D" id="2.10.25.10">
    <property type="entry name" value="Laminin"/>
    <property type="match status" value="4"/>
</dbReference>
<evidence type="ECO:0000313" key="11">
    <source>
        <dbReference type="Proteomes" id="UP001307889"/>
    </source>
</evidence>
<dbReference type="Gene3D" id="2.10.25.140">
    <property type="match status" value="1"/>
</dbReference>
<feature type="compositionally biased region" description="Polar residues" evidence="6">
    <location>
        <begin position="336"/>
        <end position="354"/>
    </location>
</feature>
<protein>
    <submittedName>
        <fullName evidence="10">EGF-like domain</fullName>
    </submittedName>
</protein>
<feature type="transmembrane region" description="Helical" evidence="7">
    <location>
        <begin position="381"/>
        <end position="414"/>
    </location>
</feature>
<organism evidence="10 11">
    <name type="scientific">Nesidiocoris tenuis</name>
    <dbReference type="NCBI Taxonomy" id="355587"/>
    <lineage>
        <taxon>Eukaryota</taxon>
        <taxon>Metazoa</taxon>
        <taxon>Ecdysozoa</taxon>
        <taxon>Arthropoda</taxon>
        <taxon>Hexapoda</taxon>
        <taxon>Insecta</taxon>
        <taxon>Pterygota</taxon>
        <taxon>Neoptera</taxon>
        <taxon>Paraneoptera</taxon>
        <taxon>Hemiptera</taxon>
        <taxon>Heteroptera</taxon>
        <taxon>Panheteroptera</taxon>
        <taxon>Cimicomorpha</taxon>
        <taxon>Miridae</taxon>
        <taxon>Dicyphina</taxon>
        <taxon>Nesidiocoris</taxon>
    </lineage>
</organism>
<dbReference type="SMART" id="SM00179">
    <property type="entry name" value="EGF_CA"/>
    <property type="match status" value="1"/>
</dbReference>
<dbReference type="EMBL" id="AP028920">
    <property type="protein sequence ID" value="BET00822.1"/>
    <property type="molecule type" value="Genomic_DNA"/>
</dbReference>
<dbReference type="InterPro" id="IPR051216">
    <property type="entry name" value="Teneurin"/>
</dbReference>
<evidence type="ECO:0000256" key="7">
    <source>
        <dbReference type="SAM" id="Phobius"/>
    </source>
</evidence>
<dbReference type="PANTHER" id="PTHR11219:SF69">
    <property type="entry name" value="TENEURIN-A"/>
    <property type="match status" value="1"/>
</dbReference>
<keyword evidence="7" id="KW-0812">Transmembrane</keyword>
<feature type="domain" description="EGF-like" evidence="9">
    <location>
        <begin position="259"/>
        <end position="300"/>
    </location>
</feature>
<dbReference type="InterPro" id="IPR001881">
    <property type="entry name" value="EGF-like_Ca-bd_dom"/>
</dbReference>
<dbReference type="Pfam" id="PF21700">
    <property type="entry name" value="EGF_DL_JAG"/>
    <property type="match status" value="3"/>
</dbReference>
<dbReference type="InterPro" id="IPR001774">
    <property type="entry name" value="DSL"/>
</dbReference>
<dbReference type="SUPFAM" id="SSF57196">
    <property type="entry name" value="EGF/Laminin"/>
    <property type="match status" value="1"/>
</dbReference>
<sequence length="436" mass="48366">MLPSQAASFFLVLLCIGLAASAKYVPKWKKQACEVPTSQNEHSHYRCDDNGEVKCLAGWTGDLCDVPICRKGCDPLQGYCKRPGECRCKLGFYGELCNKCIALPGCQHGYCNNSFECICHEGWDGLFCSEPICRKDCHATRGYCEYPGECRCRLGWSGELCKECQVLPGCQHGYCTKPLECKCQEGWTGILCQSAVCANNCHKERGYCRKPGECRCKVGWWGKNCDKCYPYPGCVNGDCRRPWECNCKPGWGGMLCDQELKYCEEHSGVCENGATCVSVAEEDGDYRCLCPEGFTGRNCEVDKHIEAAGGYLNLTAPPPPPSMRPPSPPSTEIPASETSTSGKPNGQNGTTASPTIQLSNEAEVYVNFMFDLLFSACQSTYLIWEVILIIFALALILFVSYLFYLFIFDGCLLLKLAIIMSRSLWSQNLVRVMISV</sequence>
<accession>A0ABN7B8W8</accession>
<keyword evidence="4 5" id="KW-1015">Disulfide bond</keyword>
<dbReference type="InterPro" id="IPR000742">
    <property type="entry name" value="EGF"/>
</dbReference>
<feature type="chain" id="PRO_5045079136" evidence="8">
    <location>
        <begin position="22"/>
        <end position="436"/>
    </location>
</feature>
<dbReference type="SMART" id="SM00181">
    <property type="entry name" value="EGF"/>
    <property type="match status" value="7"/>
</dbReference>
<keyword evidence="2 5" id="KW-0245">EGF-like domain</keyword>
<evidence type="ECO:0000259" key="9">
    <source>
        <dbReference type="PROSITE" id="PS50026"/>
    </source>
</evidence>
<dbReference type="PANTHER" id="PTHR11219">
    <property type="entry name" value="TENEURIN AND N-ACETYLGLUCOSAMINE-1-PHOSPHODIESTER ALPHA-N-ACETYLGLUCOSAMINIDASE"/>
    <property type="match status" value="1"/>
</dbReference>
<evidence type="ECO:0000313" key="10">
    <source>
        <dbReference type="EMBL" id="BET00822.1"/>
    </source>
</evidence>
<keyword evidence="7" id="KW-0472">Membrane</keyword>
<feature type="region of interest" description="Disordered" evidence="6">
    <location>
        <begin position="314"/>
        <end position="354"/>
    </location>
</feature>
<keyword evidence="1" id="KW-0217">Developmental protein</keyword>
<dbReference type="Pfam" id="PF01414">
    <property type="entry name" value="DSL"/>
    <property type="match status" value="1"/>
</dbReference>
<dbReference type="Proteomes" id="UP001307889">
    <property type="component" value="Chromosome 12"/>
</dbReference>
<dbReference type="Pfam" id="PF00008">
    <property type="entry name" value="EGF"/>
    <property type="match status" value="1"/>
</dbReference>
<comment type="caution">
    <text evidence="5">Lacks conserved residue(s) required for the propagation of feature annotation.</text>
</comment>